<reference evidence="2 3" key="1">
    <citation type="journal article" date="2015" name="Sci. Rep.">
        <title>Chromosome-level genome map provides insights into diverse defense mechanisms in the medicinal fungus Ganoderma sinense.</title>
        <authorList>
            <person name="Zhu Y."/>
            <person name="Xu J."/>
            <person name="Sun C."/>
            <person name="Zhou S."/>
            <person name="Xu H."/>
            <person name="Nelson D.R."/>
            <person name="Qian J."/>
            <person name="Song J."/>
            <person name="Luo H."/>
            <person name="Xiang L."/>
            <person name="Li Y."/>
            <person name="Xu Z."/>
            <person name="Ji A."/>
            <person name="Wang L."/>
            <person name="Lu S."/>
            <person name="Hayward A."/>
            <person name="Sun W."/>
            <person name="Li X."/>
            <person name="Schwartz D.C."/>
            <person name="Wang Y."/>
            <person name="Chen S."/>
        </authorList>
    </citation>
    <scope>NUCLEOTIDE SEQUENCE [LARGE SCALE GENOMIC DNA]</scope>
    <source>
        <strain evidence="2 3">ZZ0214-1</strain>
    </source>
</reference>
<name>A0A2G8S7H1_9APHY</name>
<protein>
    <submittedName>
        <fullName evidence="2">Uncharacterized protein</fullName>
    </submittedName>
</protein>
<comment type="caution">
    <text evidence="2">The sequence shown here is derived from an EMBL/GenBank/DDBJ whole genome shotgun (WGS) entry which is preliminary data.</text>
</comment>
<sequence>MEFSPDGNTLSTAGDDNRVTIRRLHDIIPQTNTQDNHPFIFPSPPSLVSPISHPSPLFKDPARPYTTEDTDAEELRLMAEGQYVDEVGDPERPIQGDAAGFGGPAQRQPIAGAFIPRGKDSKEDNESARADSSTVSNWGSESDHESAAGSSSRDSDLTAPGVEPTLVDSSLTITERGASRNQGWPSTRQVQKDANSVLEHADDSMTMTTTAANAGVEAQPRPVEENAEGPACAIVVAESPLDTAGEAEHSGEAPCGSVQGCRAHAAEEIPNVPNNRWREILGAIAASSLCIARRVANGGRKCYEKMKKLVLR</sequence>
<evidence type="ECO:0000313" key="2">
    <source>
        <dbReference type="EMBL" id="PIL29684.1"/>
    </source>
</evidence>
<dbReference type="Proteomes" id="UP000230002">
    <property type="component" value="Unassembled WGS sequence"/>
</dbReference>
<keyword evidence="3" id="KW-1185">Reference proteome</keyword>
<feature type="compositionally biased region" description="Polar residues" evidence="1">
    <location>
        <begin position="167"/>
        <end position="194"/>
    </location>
</feature>
<evidence type="ECO:0000313" key="3">
    <source>
        <dbReference type="Proteomes" id="UP000230002"/>
    </source>
</evidence>
<dbReference type="EMBL" id="AYKW01000019">
    <property type="protein sequence ID" value="PIL29684.1"/>
    <property type="molecule type" value="Genomic_DNA"/>
</dbReference>
<proteinExistence type="predicted"/>
<organism evidence="2 3">
    <name type="scientific">Ganoderma sinense ZZ0214-1</name>
    <dbReference type="NCBI Taxonomy" id="1077348"/>
    <lineage>
        <taxon>Eukaryota</taxon>
        <taxon>Fungi</taxon>
        <taxon>Dikarya</taxon>
        <taxon>Basidiomycota</taxon>
        <taxon>Agaricomycotina</taxon>
        <taxon>Agaricomycetes</taxon>
        <taxon>Polyporales</taxon>
        <taxon>Polyporaceae</taxon>
        <taxon>Ganoderma</taxon>
    </lineage>
</organism>
<gene>
    <name evidence="2" type="ORF">GSI_08122</name>
</gene>
<dbReference type="AlphaFoldDB" id="A0A2G8S7H1"/>
<feature type="region of interest" description="Disordered" evidence="1">
    <location>
        <begin position="87"/>
        <end position="195"/>
    </location>
</feature>
<accession>A0A2G8S7H1</accession>
<feature type="compositionally biased region" description="Basic and acidic residues" evidence="1">
    <location>
        <begin position="117"/>
        <end position="129"/>
    </location>
</feature>
<evidence type="ECO:0000256" key="1">
    <source>
        <dbReference type="SAM" id="MobiDB-lite"/>
    </source>
</evidence>
<feature type="compositionally biased region" description="Polar residues" evidence="1">
    <location>
        <begin position="130"/>
        <end position="140"/>
    </location>
</feature>